<evidence type="ECO:0000256" key="1">
    <source>
        <dbReference type="ARBA" id="ARBA00007198"/>
    </source>
</evidence>
<comment type="similarity">
    <text evidence="1 3">Belongs to the ArsC family.</text>
</comment>
<keyword evidence="2 4" id="KW-0560">Oxidoreductase</keyword>
<name>A0A5C6D8P1_9BACT</name>
<accession>A0A5C6D8P1</accession>
<dbReference type="AlphaFoldDB" id="A0A5C6D8P1"/>
<dbReference type="PROSITE" id="PS51353">
    <property type="entry name" value="ARSC"/>
    <property type="match status" value="1"/>
</dbReference>
<dbReference type="InterPro" id="IPR006660">
    <property type="entry name" value="Arsenate_reductase-like"/>
</dbReference>
<dbReference type="Pfam" id="PF03960">
    <property type="entry name" value="ArsC"/>
    <property type="match status" value="1"/>
</dbReference>
<organism evidence="4 5">
    <name type="scientific">Novipirellula aureliae</name>
    <dbReference type="NCBI Taxonomy" id="2527966"/>
    <lineage>
        <taxon>Bacteria</taxon>
        <taxon>Pseudomonadati</taxon>
        <taxon>Planctomycetota</taxon>
        <taxon>Planctomycetia</taxon>
        <taxon>Pirellulales</taxon>
        <taxon>Pirellulaceae</taxon>
        <taxon>Novipirellula</taxon>
    </lineage>
</organism>
<evidence type="ECO:0000256" key="2">
    <source>
        <dbReference type="ARBA" id="ARBA00023002"/>
    </source>
</evidence>
<dbReference type="Proteomes" id="UP000315471">
    <property type="component" value="Unassembled WGS sequence"/>
</dbReference>
<dbReference type="GO" id="GO:0008794">
    <property type="term" value="F:arsenate reductase (glutaredoxin) activity"/>
    <property type="evidence" value="ECO:0007669"/>
    <property type="project" value="UniProtKB-EC"/>
</dbReference>
<reference evidence="4 5" key="1">
    <citation type="submission" date="2019-02" db="EMBL/GenBank/DDBJ databases">
        <title>Deep-cultivation of Planctomycetes and their phenomic and genomic characterization uncovers novel biology.</title>
        <authorList>
            <person name="Wiegand S."/>
            <person name="Jogler M."/>
            <person name="Boedeker C."/>
            <person name="Pinto D."/>
            <person name="Vollmers J."/>
            <person name="Rivas-Marin E."/>
            <person name="Kohn T."/>
            <person name="Peeters S.H."/>
            <person name="Heuer A."/>
            <person name="Rast P."/>
            <person name="Oberbeckmann S."/>
            <person name="Bunk B."/>
            <person name="Jeske O."/>
            <person name="Meyerdierks A."/>
            <person name="Storesund J.E."/>
            <person name="Kallscheuer N."/>
            <person name="Luecker S."/>
            <person name="Lage O.M."/>
            <person name="Pohl T."/>
            <person name="Merkel B.J."/>
            <person name="Hornburger P."/>
            <person name="Mueller R.-W."/>
            <person name="Bruemmer F."/>
            <person name="Labrenz M."/>
            <person name="Spormann A.M."/>
            <person name="Op Den Camp H."/>
            <person name="Overmann J."/>
            <person name="Amann R."/>
            <person name="Jetten M.S.M."/>
            <person name="Mascher T."/>
            <person name="Medema M.H."/>
            <person name="Devos D.P."/>
            <person name="Kaster A.-K."/>
            <person name="Ovreas L."/>
            <person name="Rohde M."/>
            <person name="Galperin M.Y."/>
            <person name="Jogler C."/>
        </authorList>
    </citation>
    <scope>NUCLEOTIDE SEQUENCE [LARGE SCALE GENOMIC DNA]</scope>
    <source>
        <strain evidence="4 5">Q31b</strain>
    </source>
</reference>
<keyword evidence="5" id="KW-1185">Reference proteome</keyword>
<dbReference type="PANTHER" id="PTHR30041:SF4">
    <property type="entry name" value="ARSENATE REDUCTASE"/>
    <property type="match status" value="1"/>
</dbReference>
<dbReference type="Gene3D" id="3.40.30.10">
    <property type="entry name" value="Glutaredoxin"/>
    <property type="match status" value="1"/>
</dbReference>
<gene>
    <name evidence="4" type="primary">arsC_2</name>
    <name evidence="4" type="ORF">Q31b_58460</name>
</gene>
<sequence>MTTVFHNPRCSKSRAAVELLNSRGIEFDVVKYLETPPSEKELGKIAQLLNIAPAQLVRKQEKLFKELNLGDQELSDKQWIAILASNPTLIERPIVVHDGKAAIGRPLENIVEILDK</sequence>
<evidence type="ECO:0000313" key="5">
    <source>
        <dbReference type="Proteomes" id="UP000315471"/>
    </source>
</evidence>
<protein>
    <submittedName>
        <fullName evidence="4">Arsenate reductase</fullName>
        <ecNumber evidence="4">1.20.4.1</ecNumber>
    </submittedName>
</protein>
<proteinExistence type="inferred from homology"/>
<dbReference type="CDD" id="cd03034">
    <property type="entry name" value="ArsC_ArsC"/>
    <property type="match status" value="1"/>
</dbReference>
<dbReference type="InterPro" id="IPR036249">
    <property type="entry name" value="Thioredoxin-like_sf"/>
</dbReference>
<evidence type="ECO:0000256" key="3">
    <source>
        <dbReference type="PROSITE-ProRule" id="PRU01282"/>
    </source>
</evidence>
<dbReference type="NCBIfam" id="TIGR00014">
    <property type="entry name" value="arsC"/>
    <property type="match status" value="1"/>
</dbReference>
<dbReference type="RefSeq" id="WP_146602884.1">
    <property type="nucleotide sequence ID" value="NZ_SJPY01000023.1"/>
</dbReference>
<dbReference type="PANTHER" id="PTHR30041">
    <property type="entry name" value="ARSENATE REDUCTASE"/>
    <property type="match status" value="1"/>
</dbReference>
<dbReference type="OrthoDB" id="9794155at2"/>
<dbReference type="EC" id="1.20.4.1" evidence="4"/>
<dbReference type="SUPFAM" id="SSF52833">
    <property type="entry name" value="Thioredoxin-like"/>
    <property type="match status" value="1"/>
</dbReference>
<dbReference type="InterPro" id="IPR006659">
    <property type="entry name" value="Arsenate_reductase"/>
</dbReference>
<dbReference type="EMBL" id="SJPY01000023">
    <property type="protein sequence ID" value="TWU32151.1"/>
    <property type="molecule type" value="Genomic_DNA"/>
</dbReference>
<evidence type="ECO:0000313" key="4">
    <source>
        <dbReference type="EMBL" id="TWU32151.1"/>
    </source>
</evidence>
<comment type="caution">
    <text evidence="4">The sequence shown here is derived from an EMBL/GenBank/DDBJ whole genome shotgun (WGS) entry which is preliminary data.</text>
</comment>